<protein>
    <submittedName>
        <fullName evidence="1">Uncharacterized protein</fullName>
    </submittedName>
</protein>
<gene>
    <name evidence="1" type="ORF">FEQUK3_LOCUS1157</name>
</gene>
<comment type="caution">
    <text evidence="1">The sequence shown here is derived from an EMBL/GenBank/DDBJ whole genome shotgun (WGS) entry which is preliminary data.</text>
</comment>
<reference evidence="1" key="1">
    <citation type="submission" date="2021-05" db="EMBL/GenBank/DDBJ databases">
        <authorList>
            <person name="Khan N."/>
        </authorList>
    </citation>
    <scope>NUCLEOTIDE SEQUENCE</scope>
</reference>
<proteinExistence type="predicted"/>
<evidence type="ECO:0000313" key="2">
    <source>
        <dbReference type="Proteomes" id="UP000693738"/>
    </source>
</evidence>
<dbReference type="AlphaFoldDB" id="A0A8J2N6S5"/>
<dbReference type="Proteomes" id="UP000693738">
    <property type="component" value="Unassembled WGS sequence"/>
</dbReference>
<evidence type="ECO:0000313" key="1">
    <source>
        <dbReference type="EMBL" id="CAG7555441.1"/>
    </source>
</evidence>
<accession>A0A8J2N6S5</accession>
<dbReference type="EMBL" id="CAJSTJ010000055">
    <property type="protein sequence ID" value="CAG7555441.1"/>
    <property type="molecule type" value="Genomic_DNA"/>
</dbReference>
<sequence>MGERHLPEHNILTVFGCKPNSTVELPRAVSIGTELAGVVNETQSAELNMKNKIKHILRARVGADVEVQPVIPGTVVVSINGFKNLTSPSSSPWLLSNRLATINELGAADTKNETKPSSDLRRPEIGVPDDGVVYRV</sequence>
<name>A0A8J2N6S5_FUSEQ</name>
<organism evidence="1 2">
    <name type="scientific">Fusarium equiseti</name>
    <name type="common">Fusarium scirpi</name>
    <dbReference type="NCBI Taxonomy" id="61235"/>
    <lineage>
        <taxon>Eukaryota</taxon>
        <taxon>Fungi</taxon>
        <taxon>Dikarya</taxon>
        <taxon>Ascomycota</taxon>
        <taxon>Pezizomycotina</taxon>
        <taxon>Sordariomycetes</taxon>
        <taxon>Hypocreomycetidae</taxon>
        <taxon>Hypocreales</taxon>
        <taxon>Nectriaceae</taxon>
        <taxon>Fusarium</taxon>
        <taxon>Fusarium incarnatum-equiseti species complex</taxon>
    </lineage>
</organism>